<dbReference type="RefSeq" id="WP_207974954.1">
    <property type="nucleotide sequence ID" value="NZ_JAGDEL010000001.1"/>
</dbReference>
<name>A0ABS3MW95_9BACI</name>
<evidence type="ECO:0000313" key="1">
    <source>
        <dbReference type="EMBL" id="MBO1510288.1"/>
    </source>
</evidence>
<reference evidence="1 2" key="1">
    <citation type="submission" date="2021-03" db="EMBL/GenBank/DDBJ databases">
        <title>Whole genome sequence of Metabacillus bambusae BG109.</title>
        <authorList>
            <person name="Jeong J.W."/>
        </authorList>
    </citation>
    <scope>NUCLEOTIDE SEQUENCE [LARGE SCALE GENOMIC DNA]</scope>
    <source>
        <strain evidence="1 2">BG109</strain>
    </source>
</reference>
<comment type="caution">
    <text evidence="1">The sequence shown here is derived from an EMBL/GenBank/DDBJ whole genome shotgun (WGS) entry which is preliminary data.</text>
</comment>
<dbReference type="Proteomes" id="UP000663981">
    <property type="component" value="Unassembled WGS sequence"/>
</dbReference>
<sequence length="259" mass="30543">MIVYEDKTSFVMTEQHEHALLSEGFAQHWKQEQFLGIDKRDSVLYAIAQHDRAWIDVDESPLWNDEAQVPFTFVDFPISLKLNFYKKGIDEIEEENLYAALLCSIHYTQFFNELTNDKRIILFVNKELSRQKRLLNALNLYETDKNLVFHYNLLKFCDNISLFVCMQEPGANGDKVHNWFKNGLTQPFSFFKEFTFHAVWKSEKEIMVNPFPFTEEFKLSIPLRHVTKDLVKKLGILKAFQHSPIENRTVKIISKLALK</sequence>
<organism evidence="1 2">
    <name type="scientific">Metabacillus bambusae</name>
    <dbReference type="NCBI Taxonomy" id="2795218"/>
    <lineage>
        <taxon>Bacteria</taxon>
        <taxon>Bacillati</taxon>
        <taxon>Bacillota</taxon>
        <taxon>Bacilli</taxon>
        <taxon>Bacillales</taxon>
        <taxon>Bacillaceae</taxon>
        <taxon>Metabacillus</taxon>
    </lineage>
</organism>
<dbReference type="InterPro" id="IPR024992">
    <property type="entry name" value="DUF3891"/>
</dbReference>
<proteinExistence type="predicted"/>
<accession>A0ABS3MW95</accession>
<protein>
    <submittedName>
        <fullName evidence="1">DUF3891 family protein</fullName>
    </submittedName>
</protein>
<evidence type="ECO:0000313" key="2">
    <source>
        <dbReference type="Proteomes" id="UP000663981"/>
    </source>
</evidence>
<keyword evidence="2" id="KW-1185">Reference proteome</keyword>
<gene>
    <name evidence="1" type="ORF">I7822_01125</name>
</gene>
<dbReference type="Pfam" id="PF13030">
    <property type="entry name" value="DUF3891"/>
    <property type="match status" value="1"/>
</dbReference>
<dbReference type="EMBL" id="JAGDEL010000001">
    <property type="protein sequence ID" value="MBO1510288.1"/>
    <property type="molecule type" value="Genomic_DNA"/>
</dbReference>